<feature type="region of interest" description="Disordered" evidence="1">
    <location>
        <begin position="612"/>
        <end position="638"/>
    </location>
</feature>
<dbReference type="SUPFAM" id="SSF50156">
    <property type="entry name" value="PDZ domain-like"/>
    <property type="match status" value="1"/>
</dbReference>
<feature type="domain" description="PDZ" evidence="2">
    <location>
        <begin position="69"/>
        <end position="120"/>
    </location>
</feature>
<dbReference type="Gene3D" id="2.30.42.10">
    <property type="match status" value="1"/>
</dbReference>
<dbReference type="OrthoDB" id="6626906at2759"/>
<dbReference type="SMART" id="SM00228">
    <property type="entry name" value="PDZ"/>
    <property type="match status" value="1"/>
</dbReference>
<feature type="compositionally biased region" description="Polar residues" evidence="1">
    <location>
        <begin position="378"/>
        <end position="392"/>
    </location>
</feature>
<proteinExistence type="predicted"/>
<dbReference type="Proteomes" id="UP000479000">
    <property type="component" value="Unassembled WGS sequence"/>
</dbReference>
<reference evidence="3 4" key="1">
    <citation type="submission" date="2020-02" db="EMBL/GenBank/DDBJ databases">
        <authorList>
            <person name="Ferguson B K."/>
        </authorList>
    </citation>
    <scope>NUCLEOTIDE SEQUENCE [LARGE SCALE GENOMIC DNA]</scope>
</reference>
<dbReference type="AlphaFoldDB" id="A0A6H5GWU8"/>
<evidence type="ECO:0000256" key="1">
    <source>
        <dbReference type="SAM" id="MobiDB-lite"/>
    </source>
</evidence>
<dbReference type="InterPro" id="IPR001478">
    <property type="entry name" value="PDZ"/>
</dbReference>
<evidence type="ECO:0000313" key="3">
    <source>
        <dbReference type="EMBL" id="CAB0007510.1"/>
    </source>
</evidence>
<accession>A0A6H5GWU8</accession>
<feature type="region of interest" description="Disordered" evidence="1">
    <location>
        <begin position="418"/>
        <end position="440"/>
    </location>
</feature>
<feature type="region of interest" description="Disordered" evidence="1">
    <location>
        <begin position="673"/>
        <end position="702"/>
    </location>
</feature>
<feature type="region of interest" description="Disordered" evidence="1">
    <location>
        <begin position="302"/>
        <end position="337"/>
    </location>
</feature>
<dbReference type="InterPro" id="IPR036034">
    <property type="entry name" value="PDZ_sf"/>
</dbReference>
<evidence type="ECO:0000313" key="4">
    <source>
        <dbReference type="Proteomes" id="UP000479000"/>
    </source>
</evidence>
<feature type="compositionally biased region" description="Polar residues" evidence="1">
    <location>
        <begin position="617"/>
        <end position="633"/>
    </location>
</feature>
<organism evidence="3 4">
    <name type="scientific">Nesidiocoris tenuis</name>
    <dbReference type="NCBI Taxonomy" id="355587"/>
    <lineage>
        <taxon>Eukaryota</taxon>
        <taxon>Metazoa</taxon>
        <taxon>Ecdysozoa</taxon>
        <taxon>Arthropoda</taxon>
        <taxon>Hexapoda</taxon>
        <taxon>Insecta</taxon>
        <taxon>Pterygota</taxon>
        <taxon>Neoptera</taxon>
        <taxon>Paraneoptera</taxon>
        <taxon>Hemiptera</taxon>
        <taxon>Heteroptera</taxon>
        <taxon>Panheteroptera</taxon>
        <taxon>Cimicomorpha</taxon>
        <taxon>Miridae</taxon>
        <taxon>Dicyphina</taxon>
        <taxon>Nesidiocoris</taxon>
    </lineage>
</organism>
<dbReference type="PROSITE" id="PS50106">
    <property type="entry name" value="PDZ"/>
    <property type="match status" value="1"/>
</dbReference>
<feature type="compositionally biased region" description="Polar residues" evidence="1">
    <location>
        <begin position="421"/>
        <end position="431"/>
    </location>
</feature>
<gene>
    <name evidence="3" type="ORF">NTEN_LOCUS12785</name>
</gene>
<feature type="region of interest" description="Disordered" evidence="1">
    <location>
        <begin position="121"/>
        <end position="143"/>
    </location>
</feature>
<keyword evidence="4" id="KW-1185">Reference proteome</keyword>
<sequence length="1218" mass="139340">SKWKYWNRPIIENRSGLQKKLFLYTFNQNHFPNKSFKLENVNKRGITGHLFGVLPVTMQSVPVSSSRPVDEGSLAAEHLEPGDRVLEIEGIDTTILSNAEVEQLLNGSAQKLELLIMKKSKQAQRRNDPDAGTKTVKTKETVSSTTKEFEERKVLNEDLLRESKVVTTEGTVHKQVMETVEHTEKDEKTDTFWTCAPADLVKKETNKVEKDRAQTVKTNSGSNYVSESSIFKHLNNYRDEQRKIDPREEKRRFWENCHKDTVRKFKWGDSIRLNRNSSGMPRTNSKINVSTESLYNKMESHPVSIHKKERSKSCEPSDGCPSPNPFPRSLDDHKTKNEFHTTNPFYVEFEKYKKSTEVSSRSYDSSDAGATLLKKPNTPANNQTNFSNPDTKQCSTVVFNTAESDTQDVRTVRSKEIVEATTKQSSDTSSEIRPMRPSKALSKEEFETRCKFFEKATSVPFSCVNKNAREIVEERLKENPPTSGYYLTTSIPNEQMAPPERFTNNFSPVAPMAQAVTSVDSCTLAEESRSNKTNIPQSQFSESLPLPEETFLPLRKPSDFFSDQWKTNPHQQKQTNPSQMQDVIYAVPTVSGFPGDNQQFHYGQGLCKTPIDRQMKDSSTTPPRGMNDSSPRNTKLDQPYQNGADKFEILHSPSHISKTVESDWCQDKPTAEWPSTLQPEQPNVPVIQAPNPRSKSAEYYTRGASPKLSESITTKEARIFKDVDRRFERYFEELDRHSLFDQMRSQRGGSLGRDFFESKTLRESSFEKVVRSSNSPYENVESASTKEYREESGPFKSFDARSRTPAGFYDNAFGEWERDIRAKSPLDISWKCFEDIRKRLGSLMGAKPISTTTNAGRQAQRIGLDNVEEAFHQLAVQEGIISSSSVHQNEAFAREPIVNIAVLFQFHELCAFHSQVHNSIVTYGREYSTLHRFRIKLACNASKVYLKIRSKPRIRTFCRTRRKFFHRQICFPIQSSFQDFRRKEKKILGPPGPSPSPRRLGLFVTSGKAYKLSLEGRPGGQLSKISIPRYTIRISEVSKAKYRYQYRINTRNRASSAKEIRNWRTIDGVKKYFTVIVRRKAKVEKFRYFRYLLISILSFRYFRYLYRIPWDRYSTNISIHYEGVGSNNEHFHPTTIGSGVANYKIPLKSDSPAGTNSEPSLNQVGSTRWIVTLSIEAVTSRVSKYISAERLERHALNSSYPLLGGGRGHPLGRLRLSG</sequence>
<name>A0A6H5GWU8_9HEMI</name>
<feature type="non-terminal residue" evidence="3">
    <location>
        <position position="1"/>
    </location>
</feature>
<protein>
    <recommendedName>
        <fullName evidence="2">PDZ domain-containing protein</fullName>
    </recommendedName>
</protein>
<dbReference type="EMBL" id="CADCXU010019135">
    <property type="protein sequence ID" value="CAB0007510.1"/>
    <property type="molecule type" value="Genomic_DNA"/>
</dbReference>
<evidence type="ECO:0000259" key="2">
    <source>
        <dbReference type="PROSITE" id="PS50106"/>
    </source>
</evidence>
<feature type="region of interest" description="Disordered" evidence="1">
    <location>
        <begin position="358"/>
        <end position="392"/>
    </location>
</feature>